<dbReference type="EMBL" id="CATOUU010001118">
    <property type="protein sequence ID" value="CAI9972960.1"/>
    <property type="molecule type" value="Genomic_DNA"/>
</dbReference>
<accession>A0AA86R917</accession>
<gene>
    <name evidence="3" type="ORF">HINF_LOCUS28598</name>
    <name evidence="2" type="ORF">HINF_LOCUS60605</name>
</gene>
<protein>
    <submittedName>
        <fullName evidence="3">Hypothetical_protein</fullName>
    </submittedName>
</protein>
<feature type="region of interest" description="Disordered" evidence="1">
    <location>
        <begin position="676"/>
        <end position="696"/>
    </location>
</feature>
<evidence type="ECO:0000313" key="3">
    <source>
        <dbReference type="EMBL" id="CAL6022341.1"/>
    </source>
</evidence>
<proteinExistence type="predicted"/>
<dbReference type="AlphaFoldDB" id="A0AA86R917"/>
<name>A0AA86R917_9EUKA</name>
<feature type="region of interest" description="Disordered" evidence="1">
    <location>
        <begin position="1"/>
        <end position="63"/>
    </location>
</feature>
<dbReference type="EMBL" id="CAXDID020000091">
    <property type="protein sequence ID" value="CAL6022341.1"/>
    <property type="molecule type" value="Genomic_DNA"/>
</dbReference>
<feature type="compositionally biased region" description="Acidic residues" evidence="1">
    <location>
        <begin position="34"/>
        <end position="43"/>
    </location>
</feature>
<sequence>MESESEEIILSSTDSEEQVQQHPEYLNEQNQCGEQEENQEEELSSMSSFQPDRQVGPEKDENKEEAEQIINSILIDADSQNNQQLASQLKQVKFHVKDCEETFKKIESILNVNREQFMHGKASISPNKTGVSLSFFVKPQYYELIWPLQELLTIKKQIQSVQPDSPIVPKVKQNNQSVKPITFLIDNVERFLSQIENTLNIQRSAFMQGKPDIKKQSTGKHILQIFTPLQYYNAIQQQFSNYMHIGNKQKKNIIKQQSETVKITNKNMQQANSDSKAKINKIITFLIDNVEQFLKQIEQTIGVLRSAFMHGKPNINMHNTGKQILSFTTPIQYYDKIFQRFTKFLYSGLRQKANNESLNLQLKHETELKKPIISHIQKPLVTKVQQYEGLIFHVIDCEEALKIMESTLNVKREYFMEGIQTVTKTQFGYQLQFVAKQNYIELLKSLQESLFLKFEKVVSITDNCEETICKLEAYLNLTRDKFCSKVSITKLEGNINSLTLKILSQYVPQALLFLNGQQQDDCEQKPVQLASIVQPHTLGQELNKLTTDETKLNTTVADFDSLNEQKYQFRNDQAFNVQKESYLVQHGIQTVTSRIFQESKPTLDGEQSSSSLDTESFDIEMSDEEIDQNNIQAQKEDSEIIEFNISNSEDSKSDQQEEKEPVIDQFKLPLVIDQLDKQPERKSTSHQQRVETKEVLPKENAPVQPKVITEPQQIHSFPPLQNPATIVVQNVEQFITELEAILGVERNQILTVTQDTALINGTHQIIVKINAENKKHIEQAIQVVIMKRK</sequence>
<dbReference type="Proteomes" id="UP001642409">
    <property type="component" value="Unassembled WGS sequence"/>
</dbReference>
<evidence type="ECO:0000256" key="1">
    <source>
        <dbReference type="SAM" id="MobiDB-lite"/>
    </source>
</evidence>
<organism evidence="2">
    <name type="scientific">Hexamita inflata</name>
    <dbReference type="NCBI Taxonomy" id="28002"/>
    <lineage>
        <taxon>Eukaryota</taxon>
        <taxon>Metamonada</taxon>
        <taxon>Diplomonadida</taxon>
        <taxon>Hexamitidae</taxon>
        <taxon>Hexamitinae</taxon>
        <taxon>Hexamita</taxon>
    </lineage>
</organism>
<comment type="caution">
    <text evidence="2">The sequence shown here is derived from an EMBL/GenBank/DDBJ whole genome shotgun (WGS) entry which is preliminary data.</text>
</comment>
<evidence type="ECO:0000313" key="2">
    <source>
        <dbReference type="EMBL" id="CAI9972960.1"/>
    </source>
</evidence>
<reference evidence="2" key="1">
    <citation type="submission" date="2023-06" db="EMBL/GenBank/DDBJ databases">
        <authorList>
            <person name="Kurt Z."/>
        </authorList>
    </citation>
    <scope>NUCLEOTIDE SEQUENCE</scope>
</reference>
<reference evidence="3 4" key="2">
    <citation type="submission" date="2024-07" db="EMBL/GenBank/DDBJ databases">
        <authorList>
            <person name="Akdeniz Z."/>
        </authorList>
    </citation>
    <scope>NUCLEOTIDE SEQUENCE [LARGE SCALE GENOMIC DNA]</scope>
</reference>
<evidence type="ECO:0000313" key="4">
    <source>
        <dbReference type="Proteomes" id="UP001642409"/>
    </source>
</evidence>
<keyword evidence="4" id="KW-1185">Reference proteome</keyword>